<evidence type="ECO:0000256" key="1">
    <source>
        <dbReference type="SAM" id="MobiDB-lite"/>
    </source>
</evidence>
<feature type="signal peptide" evidence="2">
    <location>
        <begin position="1"/>
        <end position="29"/>
    </location>
</feature>
<reference evidence="3" key="1">
    <citation type="submission" date="2021-02" db="EMBL/GenBank/DDBJ databases">
        <authorList>
            <person name="Nowell W R."/>
        </authorList>
    </citation>
    <scope>NUCLEOTIDE SEQUENCE</scope>
</reference>
<gene>
    <name evidence="3" type="ORF">KQP761_LOCUS7166</name>
</gene>
<dbReference type="AlphaFoldDB" id="A0A815HAL3"/>
<organism evidence="3 4">
    <name type="scientific">Rotaria magnacalcarata</name>
    <dbReference type="NCBI Taxonomy" id="392030"/>
    <lineage>
        <taxon>Eukaryota</taxon>
        <taxon>Metazoa</taxon>
        <taxon>Spiralia</taxon>
        <taxon>Gnathifera</taxon>
        <taxon>Rotifera</taxon>
        <taxon>Eurotatoria</taxon>
        <taxon>Bdelloidea</taxon>
        <taxon>Philodinida</taxon>
        <taxon>Philodinidae</taxon>
        <taxon>Rotaria</taxon>
    </lineage>
</organism>
<feature type="chain" id="PRO_5033032405" evidence="2">
    <location>
        <begin position="30"/>
        <end position="185"/>
    </location>
</feature>
<evidence type="ECO:0000256" key="2">
    <source>
        <dbReference type="SAM" id="SignalP"/>
    </source>
</evidence>
<keyword evidence="2" id="KW-0732">Signal</keyword>
<dbReference type="EMBL" id="CAJNOW010002387">
    <property type="protein sequence ID" value="CAF1349593.1"/>
    <property type="molecule type" value="Genomic_DNA"/>
</dbReference>
<accession>A0A815HAL3</accession>
<comment type="caution">
    <text evidence="3">The sequence shown here is derived from an EMBL/GenBank/DDBJ whole genome shotgun (WGS) entry which is preliminary data.</text>
</comment>
<protein>
    <submittedName>
        <fullName evidence="3">Uncharacterized protein</fullName>
    </submittedName>
</protein>
<evidence type="ECO:0000313" key="4">
    <source>
        <dbReference type="Proteomes" id="UP000663834"/>
    </source>
</evidence>
<evidence type="ECO:0000313" key="3">
    <source>
        <dbReference type="EMBL" id="CAF1349593.1"/>
    </source>
</evidence>
<dbReference type="Proteomes" id="UP000663834">
    <property type="component" value="Unassembled WGS sequence"/>
</dbReference>
<feature type="compositionally biased region" description="Low complexity" evidence="1">
    <location>
        <begin position="72"/>
        <end position="119"/>
    </location>
</feature>
<feature type="region of interest" description="Disordered" evidence="1">
    <location>
        <begin position="71"/>
        <end position="129"/>
    </location>
</feature>
<name>A0A815HAL3_9BILA</name>
<proteinExistence type="predicted"/>
<sequence>MVYLQILIEKSLMIKIVLALILKLQHVLSESSISFCSSSSTNPNKENYRISNLSLQSQGKAPRVTRIVNDVSNISGNKSNSANSNSSTTPKPTTNSNSTNTLGRTTNLNSKNISSPSSNKKQKHPIDKTRPTAEVLDWLQELFDIMGNNGAFRGDGRCLNTIGGALGQDEASLVGVAARTPKNRH</sequence>